<dbReference type="RefSeq" id="WP_120183232.1">
    <property type="nucleotide sequence ID" value="NZ_MBTA01000030.1"/>
</dbReference>
<dbReference type="OrthoDB" id="9806653at2"/>
<evidence type="ECO:0000259" key="2">
    <source>
        <dbReference type="Pfam" id="PF13579"/>
    </source>
</evidence>
<dbReference type="InterPro" id="IPR028098">
    <property type="entry name" value="Glyco_trans_4-like_N"/>
</dbReference>
<reference evidence="3 4" key="1">
    <citation type="submission" date="2016-07" db="EMBL/GenBank/DDBJ databases">
        <title>Genome of Pelobium manganitolerans.</title>
        <authorList>
            <person name="Wu S."/>
            <person name="Wang G."/>
        </authorList>
    </citation>
    <scope>NUCLEOTIDE SEQUENCE [LARGE SCALE GENOMIC DNA]</scope>
    <source>
        <strain evidence="3 4">YS-25</strain>
    </source>
</reference>
<dbReference type="GO" id="GO:0016757">
    <property type="term" value="F:glycosyltransferase activity"/>
    <property type="evidence" value="ECO:0007669"/>
    <property type="project" value="InterPro"/>
</dbReference>
<comment type="caution">
    <text evidence="3">The sequence shown here is derived from an EMBL/GenBank/DDBJ whole genome shotgun (WGS) entry which is preliminary data.</text>
</comment>
<evidence type="ECO:0000259" key="1">
    <source>
        <dbReference type="Pfam" id="PF00534"/>
    </source>
</evidence>
<evidence type="ECO:0000313" key="4">
    <source>
        <dbReference type="Proteomes" id="UP000283433"/>
    </source>
</evidence>
<gene>
    <name evidence="3" type="ORF">BCY91_12225</name>
</gene>
<organism evidence="3 4">
    <name type="scientific">Pelobium manganitolerans</name>
    <dbReference type="NCBI Taxonomy" id="1842495"/>
    <lineage>
        <taxon>Bacteria</taxon>
        <taxon>Pseudomonadati</taxon>
        <taxon>Bacteroidota</taxon>
        <taxon>Sphingobacteriia</taxon>
        <taxon>Sphingobacteriales</taxon>
        <taxon>Sphingobacteriaceae</taxon>
        <taxon>Pelobium</taxon>
    </lineage>
</organism>
<dbReference type="AlphaFoldDB" id="A0A419S1Q5"/>
<evidence type="ECO:0000313" key="3">
    <source>
        <dbReference type="EMBL" id="RKD12410.1"/>
    </source>
</evidence>
<sequence>MRIAYLSYEHPKGISGGGIGTYIGQMAKIMAEAGHSVEVFSGIEEKVTYQAFKHDGYQLHLIPAEHTEIFREKVLKVFEAVHLAHPFDAMESPEYGADALEVKLKYPEIPLVVKLHTPTFLISKLNSDLNFLSKMRFVLGALRKGNRPKFFWSYNNEYDPEYVLTSLAEKVVSPSHSLAKIVSQKWNLETKVIVVPYPFKPNQQLLKTSEVSTKPFVVTFIGKLEKRKGVLGLMRAIPKILKKYPNVIFRFVGKALPSPKTGMDMQDYMLSKLSTFRKNLDFQGFQSYEKIPEYLETTSVCIFPSLWENFPNVCLETMAAGRVVVGTDNGGMADMIEDGKTGYLIKPSSSQAVARVILKLLESKPEELAMIGAQARDSVLKRYNANVIGDACTTIFKQIIHKVDSR</sequence>
<dbReference type="EMBL" id="MBTA01000030">
    <property type="protein sequence ID" value="RKD12410.1"/>
    <property type="molecule type" value="Genomic_DNA"/>
</dbReference>
<dbReference type="Proteomes" id="UP000283433">
    <property type="component" value="Unassembled WGS sequence"/>
</dbReference>
<dbReference type="Pfam" id="PF13579">
    <property type="entry name" value="Glyco_trans_4_4"/>
    <property type="match status" value="1"/>
</dbReference>
<dbReference type="PANTHER" id="PTHR12526">
    <property type="entry name" value="GLYCOSYLTRANSFERASE"/>
    <property type="match status" value="1"/>
</dbReference>
<feature type="domain" description="Glycosyl transferase family 1" evidence="1">
    <location>
        <begin position="209"/>
        <end position="376"/>
    </location>
</feature>
<dbReference type="InterPro" id="IPR001296">
    <property type="entry name" value="Glyco_trans_1"/>
</dbReference>
<protein>
    <recommendedName>
        <fullName evidence="5">Glycosyl transferase family 1</fullName>
    </recommendedName>
</protein>
<accession>A0A419S1Q5</accession>
<keyword evidence="4" id="KW-1185">Reference proteome</keyword>
<dbReference type="SUPFAM" id="SSF53756">
    <property type="entry name" value="UDP-Glycosyltransferase/glycogen phosphorylase"/>
    <property type="match status" value="1"/>
</dbReference>
<dbReference type="PANTHER" id="PTHR12526:SF638">
    <property type="entry name" value="SPORE COAT PROTEIN SA"/>
    <property type="match status" value="1"/>
</dbReference>
<evidence type="ECO:0008006" key="5">
    <source>
        <dbReference type="Google" id="ProtNLM"/>
    </source>
</evidence>
<proteinExistence type="predicted"/>
<dbReference type="Gene3D" id="3.40.50.2000">
    <property type="entry name" value="Glycogen Phosphorylase B"/>
    <property type="match status" value="2"/>
</dbReference>
<dbReference type="CDD" id="cd03801">
    <property type="entry name" value="GT4_PimA-like"/>
    <property type="match status" value="1"/>
</dbReference>
<dbReference type="Pfam" id="PF00534">
    <property type="entry name" value="Glycos_transf_1"/>
    <property type="match status" value="1"/>
</dbReference>
<feature type="domain" description="Glycosyltransferase subfamily 4-like N-terminal" evidence="2">
    <location>
        <begin position="17"/>
        <end position="197"/>
    </location>
</feature>
<name>A0A419S1Q5_9SPHI</name>